<dbReference type="KEGG" id="phm:PSMK_26590"/>
<keyword evidence="7" id="KW-0975">Bacterial flagellum</keyword>
<dbReference type="AlphaFoldDB" id="I0IHT0"/>
<keyword evidence="10" id="KW-0966">Cell projection</keyword>
<keyword evidence="5 9" id="KW-0732">Signal</keyword>
<evidence type="ECO:0000256" key="3">
    <source>
        <dbReference type="ARBA" id="ARBA00004442"/>
    </source>
</evidence>
<reference evidence="10 11" key="1">
    <citation type="submission" date="2012-02" db="EMBL/GenBank/DDBJ databases">
        <title>Complete genome sequence of Phycisphaera mikurensis NBRC 102666.</title>
        <authorList>
            <person name="Ankai A."/>
            <person name="Hosoyama A."/>
            <person name="Terui Y."/>
            <person name="Sekine M."/>
            <person name="Fukai R."/>
            <person name="Kato Y."/>
            <person name="Nakamura S."/>
            <person name="Yamada-Narita S."/>
            <person name="Kawakoshi A."/>
            <person name="Fukunaga Y."/>
            <person name="Yamazaki S."/>
            <person name="Fujita N."/>
        </authorList>
    </citation>
    <scope>NUCLEOTIDE SEQUENCE [LARGE SCALE GENOMIC DNA]</scope>
    <source>
        <strain evidence="11">NBRC 102666 / KCTC 22515 / FYK2301M01</strain>
    </source>
</reference>
<dbReference type="OrthoDB" id="252240at2"/>
<dbReference type="EMBL" id="AP012338">
    <property type="protein sequence ID" value="BAM04818.1"/>
    <property type="molecule type" value="Genomic_DNA"/>
</dbReference>
<organism evidence="10 11">
    <name type="scientific">Phycisphaera mikurensis (strain NBRC 102666 / KCTC 22515 / FYK2301M01)</name>
    <dbReference type="NCBI Taxonomy" id="1142394"/>
    <lineage>
        <taxon>Bacteria</taxon>
        <taxon>Pseudomonadati</taxon>
        <taxon>Planctomycetota</taxon>
        <taxon>Phycisphaerae</taxon>
        <taxon>Phycisphaerales</taxon>
        <taxon>Phycisphaeraceae</taxon>
        <taxon>Phycisphaera</taxon>
    </lineage>
</organism>
<sequence length="247" mass="27075">MKRLFPAVSALLLAATPAPASGQGLSEFAAAAEVVAPPPARLTPRIASPGRQTDLRAIHADVAQASWFAVTRPAPRTYGLHDLVTIVIREDLSTDFTSELEVEKASEWDGGVKQFPHFDLGDLLKLRINESAITPEIALDLEAERSFEGEGNYKRRDSMSARLTARVIDVKPNGTLVLEARKHLASDDEEVTLVATGTCRVDDITLDNTIFSTQLYDLHLTKQHHGELRRGTKKGPLTKLIDALFPF</sequence>
<dbReference type="STRING" id="1142394.PSMK_26590"/>
<evidence type="ECO:0000256" key="1">
    <source>
        <dbReference type="ARBA" id="ARBA00002591"/>
    </source>
</evidence>
<evidence type="ECO:0000256" key="2">
    <source>
        <dbReference type="ARBA" id="ARBA00004117"/>
    </source>
</evidence>
<evidence type="ECO:0000256" key="9">
    <source>
        <dbReference type="SAM" id="SignalP"/>
    </source>
</evidence>
<proteinExistence type="inferred from homology"/>
<dbReference type="GO" id="GO:0009427">
    <property type="term" value="C:bacterial-type flagellum basal body, distal rod, L ring"/>
    <property type="evidence" value="ECO:0007669"/>
    <property type="project" value="InterPro"/>
</dbReference>
<feature type="signal peptide" evidence="9">
    <location>
        <begin position="1"/>
        <end position="20"/>
    </location>
</feature>
<name>I0IHT0_PHYMF</name>
<dbReference type="PANTHER" id="PTHR34933:SF1">
    <property type="entry name" value="FLAGELLAR L-RING PROTEIN"/>
    <property type="match status" value="1"/>
</dbReference>
<dbReference type="InterPro" id="IPR000527">
    <property type="entry name" value="Flag_Lring"/>
</dbReference>
<protein>
    <submittedName>
        <fullName evidence="10">Flagellar L-ring protein</fullName>
    </submittedName>
</protein>
<evidence type="ECO:0000256" key="5">
    <source>
        <dbReference type="ARBA" id="ARBA00022729"/>
    </source>
</evidence>
<keyword evidence="10" id="KW-0969">Cilium</keyword>
<evidence type="ECO:0000313" key="10">
    <source>
        <dbReference type="EMBL" id="BAM04818.1"/>
    </source>
</evidence>
<comment type="function">
    <text evidence="1">Assembles around the rod to form the L-ring and probably protects the motor/basal body from shearing forces during rotation.</text>
</comment>
<evidence type="ECO:0000313" key="11">
    <source>
        <dbReference type="Proteomes" id="UP000007881"/>
    </source>
</evidence>
<keyword evidence="6" id="KW-0472">Membrane</keyword>
<dbReference type="HOGENOM" id="CLU_1123722_0_0_0"/>
<dbReference type="PANTHER" id="PTHR34933">
    <property type="entry name" value="FLAGELLAR L-RING PROTEIN"/>
    <property type="match status" value="1"/>
</dbReference>
<dbReference type="GO" id="GO:0003774">
    <property type="term" value="F:cytoskeletal motor activity"/>
    <property type="evidence" value="ECO:0007669"/>
    <property type="project" value="InterPro"/>
</dbReference>
<evidence type="ECO:0000256" key="4">
    <source>
        <dbReference type="ARBA" id="ARBA00006929"/>
    </source>
</evidence>
<dbReference type="GO" id="GO:0009279">
    <property type="term" value="C:cell outer membrane"/>
    <property type="evidence" value="ECO:0007669"/>
    <property type="project" value="UniProtKB-SubCell"/>
</dbReference>
<dbReference type="eggNOG" id="COG2063">
    <property type="taxonomic scope" value="Bacteria"/>
</dbReference>
<dbReference type="Pfam" id="PF02107">
    <property type="entry name" value="FlgH"/>
    <property type="match status" value="1"/>
</dbReference>
<dbReference type="Proteomes" id="UP000007881">
    <property type="component" value="Chromosome"/>
</dbReference>
<keyword evidence="11" id="KW-1185">Reference proteome</keyword>
<comment type="subcellular location">
    <subcellularLocation>
        <location evidence="2">Bacterial flagellum basal body</location>
    </subcellularLocation>
    <subcellularLocation>
        <location evidence="3">Cell outer membrane</location>
    </subcellularLocation>
</comment>
<dbReference type="RefSeq" id="WP_014438031.1">
    <property type="nucleotide sequence ID" value="NC_017080.1"/>
</dbReference>
<keyword evidence="8" id="KW-0998">Cell outer membrane</keyword>
<evidence type="ECO:0000256" key="6">
    <source>
        <dbReference type="ARBA" id="ARBA00023136"/>
    </source>
</evidence>
<accession>I0IHT0</accession>
<keyword evidence="10" id="KW-0282">Flagellum</keyword>
<dbReference type="GO" id="GO:0071973">
    <property type="term" value="P:bacterial-type flagellum-dependent cell motility"/>
    <property type="evidence" value="ECO:0007669"/>
    <property type="project" value="InterPro"/>
</dbReference>
<gene>
    <name evidence="10" type="primary">flgH</name>
    <name evidence="10" type="ordered locus">PSMK_26590</name>
</gene>
<feature type="chain" id="PRO_5003629707" evidence="9">
    <location>
        <begin position="21"/>
        <end position="247"/>
    </location>
</feature>
<comment type="similarity">
    <text evidence="4">Belongs to the FlgH family.</text>
</comment>
<evidence type="ECO:0000256" key="8">
    <source>
        <dbReference type="ARBA" id="ARBA00023237"/>
    </source>
</evidence>
<evidence type="ECO:0000256" key="7">
    <source>
        <dbReference type="ARBA" id="ARBA00023143"/>
    </source>
</evidence>